<dbReference type="Pfam" id="PF09664">
    <property type="entry name" value="DUF2399"/>
    <property type="match status" value="1"/>
</dbReference>
<evidence type="ECO:0000259" key="1">
    <source>
        <dbReference type="Pfam" id="PF09664"/>
    </source>
</evidence>
<keyword evidence="4" id="KW-1185">Reference proteome</keyword>
<reference evidence="3 4" key="1">
    <citation type="journal article" date="2019" name="Int. J. Syst. Evol. Microbiol.">
        <title>The Global Catalogue of Microorganisms (GCM) 10K type strain sequencing project: providing services to taxonomists for standard genome sequencing and annotation.</title>
        <authorList>
            <consortium name="The Broad Institute Genomics Platform"/>
            <consortium name="The Broad Institute Genome Sequencing Center for Infectious Disease"/>
            <person name="Wu L."/>
            <person name="Ma J."/>
        </authorList>
    </citation>
    <scope>NUCLEOTIDE SEQUENCE [LARGE SCALE GENOMIC DNA]</scope>
    <source>
        <strain evidence="3 4">JCM 16013</strain>
    </source>
</reference>
<dbReference type="InterPro" id="IPR024465">
    <property type="entry name" value="DUF2399"/>
</dbReference>
<protein>
    <recommendedName>
        <fullName evidence="5">TIGR02679 family protein</fullName>
    </recommendedName>
</protein>
<feature type="domain" description="Conserved hypothetical protein CHP02679 N terminus" evidence="2">
    <location>
        <begin position="30"/>
        <end position="236"/>
    </location>
</feature>
<dbReference type="InterPro" id="IPR024466">
    <property type="entry name" value="CHP02679_N"/>
</dbReference>
<dbReference type="Proteomes" id="UP001499854">
    <property type="component" value="Unassembled WGS sequence"/>
</dbReference>
<accession>A0ABN2TGT5</accession>
<organism evidence="3 4">
    <name type="scientific">Catenulispora subtropica</name>
    <dbReference type="NCBI Taxonomy" id="450798"/>
    <lineage>
        <taxon>Bacteria</taxon>
        <taxon>Bacillati</taxon>
        <taxon>Actinomycetota</taxon>
        <taxon>Actinomycetes</taxon>
        <taxon>Catenulisporales</taxon>
        <taxon>Catenulisporaceae</taxon>
        <taxon>Catenulispora</taxon>
    </lineage>
</organism>
<evidence type="ECO:0000313" key="4">
    <source>
        <dbReference type="Proteomes" id="UP001499854"/>
    </source>
</evidence>
<feature type="domain" description="DUF2399" evidence="1">
    <location>
        <begin position="258"/>
        <end position="406"/>
    </location>
</feature>
<dbReference type="Pfam" id="PF11796">
    <property type="entry name" value="DUF3323"/>
    <property type="match status" value="1"/>
</dbReference>
<dbReference type="EMBL" id="BAAAQM010000096">
    <property type="protein sequence ID" value="GAA2007233.1"/>
    <property type="molecule type" value="Genomic_DNA"/>
</dbReference>
<sequence length="410" mass="43041">MTLDDLRGPGWQRLLAAARRRLERTGGRLSGSVGITAPTDAERRVVIGVTGAYRAEGVRRLSVPLSVLDDGLRSAHGAGLVETLERLGGPLRDRSADRAAEAAGRSGLAAVIAAGIHAGEPWYDAWAEAVTADGTLTRLLRRGEEHVITQTVRILDLLPVRAAGAPLPLPVLAERATGDTKALIPGTGTTSLVLRALAACADQDPPRDAASARELWERFGVVADDLASQVLVLNLRVARDGLVAGWLADAAGAGIPFRLTLHQLSKSPLTVTSPLVHVCENPAVLRVAAAELGAGSAALICTEGVPSAACHRLLRSIVGGGARLRVRSDFDWAGLRITDSLLRHATAEPWRMAAGDYLEALAAGDSTPLTGPVAASDWDPALAQALTASGRAVMEERMLPWLLNDLRGSR</sequence>
<name>A0ABN2TGT5_9ACTN</name>
<dbReference type="RefSeq" id="WP_344663103.1">
    <property type="nucleotide sequence ID" value="NZ_BAAAQM010000096.1"/>
</dbReference>
<evidence type="ECO:0000259" key="2">
    <source>
        <dbReference type="Pfam" id="PF11796"/>
    </source>
</evidence>
<evidence type="ECO:0000313" key="3">
    <source>
        <dbReference type="EMBL" id="GAA2007233.1"/>
    </source>
</evidence>
<proteinExistence type="predicted"/>
<comment type="caution">
    <text evidence="3">The sequence shown here is derived from an EMBL/GenBank/DDBJ whole genome shotgun (WGS) entry which is preliminary data.</text>
</comment>
<dbReference type="InterPro" id="IPR013495">
    <property type="entry name" value="CHP02679"/>
</dbReference>
<gene>
    <name evidence="3" type="ORF">GCM10009838_86930</name>
</gene>
<evidence type="ECO:0008006" key="5">
    <source>
        <dbReference type="Google" id="ProtNLM"/>
    </source>
</evidence>
<dbReference type="NCBIfam" id="TIGR02679">
    <property type="entry name" value="TIGR02679 family protein"/>
    <property type="match status" value="1"/>
</dbReference>